<evidence type="ECO:0000256" key="18">
    <source>
        <dbReference type="HAMAP-Rule" id="MF_00021"/>
    </source>
</evidence>
<dbReference type="UniPathway" id="UPA00060"/>
<dbReference type="GO" id="GO:0005524">
    <property type="term" value="F:ATP binding"/>
    <property type="evidence" value="ECO:0007669"/>
    <property type="project" value="UniProtKB-UniRule"/>
</dbReference>
<dbReference type="InterPro" id="IPR049962">
    <property type="entry name" value="THUMP_ThiI"/>
</dbReference>
<evidence type="ECO:0000256" key="7">
    <source>
        <dbReference type="ARBA" id="ARBA00022884"/>
    </source>
</evidence>
<evidence type="ECO:0000256" key="8">
    <source>
        <dbReference type="ARBA" id="ARBA00022977"/>
    </source>
</evidence>
<feature type="binding site" evidence="18">
    <location>
        <begin position="209"/>
        <end position="210"/>
    </location>
    <ligand>
        <name>ATP</name>
        <dbReference type="ChEBI" id="CHEBI:30616"/>
    </ligand>
</feature>
<evidence type="ECO:0000256" key="16">
    <source>
        <dbReference type="ARBA" id="ARBA00077849"/>
    </source>
</evidence>
<dbReference type="GO" id="GO:0140741">
    <property type="term" value="F:tRNA-uracil-4 sulfurtransferase activity"/>
    <property type="evidence" value="ECO:0007669"/>
    <property type="project" value="UniProtKB-EC"/>
</dbReference>
<dbReference type="InterPro" id="IPR050102">
    <property type="entry name" value="tRNA_sulfurtransferase_ThiI"/>
</dbReference>
<dbReference type="STRING" id="1006576.DTL3_1804"/>
<dbReference type="NCBIfam" id="TIGR00342">
    <property type="entry name" value="tRNA uracil 4-sulfurtransferase ThiI"/>
    <property type="match status" value="1"/>
</dbReference>
<dbReference type="SUPFAM" id="SSF143437">
    <property type="entry name" value="THUMP domain-like"/>
    <property type="match status" value="1"/>
</dbReference>
<dbReference type="AlphaFoldDB" id="A0A0C7NMF3"/>
<evidence type="ECO:0000256" key="13">
    <source>
        <dbReference type="ARBA" id="ARBA00066827"/>
    </source>
</evidence>
<dbReference type="GO" id="GO:0005829">
    <property type="term" value="C:cytosol"/>
    <property type="evidence" value="ECO:0007669"/>
    <property type="project" value="TreeGrafter"/>
</dbReference>
<dbReference type="GO" id="GO:0009228">
    <property type="term" value="P:thiamine biosynthetic process"/>
    <property type="evidence" value="ECO:0007669"/>
    <property type="project" value="UniProtKB-KW"/>
</dbReference>
<evidence type="ECO:0000256" key="14">
    <source>
        <dbReference type="ARBA" id="ARBA00071867"/>
    </source>
</evidence>
<dbReference type="EMBL" id="LN824141">
    <property type="protein sequence ID" value="CEP79086.1"/>
    <property type="molecule type" value="Genomic_DNA"/>
</dbReference>
<protein>
    <recommendedName>
        <fullName evidence="14 18">Probable tRNA sulfurtransferase</fullName>
        <ecNumber evidence="13 18">2.8.1.4</ecNumber>
    </recommendedName>
    <alternativeName>
        <fullName evidence="15 18">Sulfur carrier protein ThiS sulfurtransferase</fullName>
    </alternativeName>
    <alternativeName>
        <fullName evidence="16 18">Thiamine biosynthesis protein ThiI</fullName>
    </alternativeName>
    <alternativeName>
        <fullName evidence="17 18">tRNA 4-thiouridine synthase</fullName>
    </alternativeName>
</protein>
<dbReference type="KEGG" id="dtn:DTL3_1804"/>
<comment type="subcellular location">
    <subcellularLocation>
        <location evidence="1 18">Cytoplasm</location>
    </subcellularLocation>
</comment>
<keyword evidence="21" id="KW-1185">Reference proteome</keyword>
<dbReference type="HOGENOM" id="CLU_037952_4_0_0"/>
<dbReference type="FunFam" id="3.40.50.620:FF:000053">
    <property type="entry name" value="Probable tRNA sulfurtransferase"/>
    <property type="match status" value="1"/>
</dbReference>
<dbReference type="PANTHER" id="PTHR43209">
    <property type="entry name" value="TRNA SULFURTRANSFERASE"/>
    <property type="match status" value="1"/>
</dbReference>
<dbReference type="InterPro" id="IPR020536">
    <property type="entry name" value="ThiI_AANH"/>
</dbReference>
<dbReference type="InterPro" id="IPR049961">
    <property type="entry name" value="ThiI_N"/>
</dbReference>
<dbReference type="GO" id="GO:0004810">
    <property type="term" value="F:CCA tRNA nucleotidyltransferase activity"/>
    <property type="evidence" value="ECO:0007669"/>
    <property type="project" value="InterPro"/>
</dbReference>
<keyword evidence="4 18" id="KW-0808">Transferase</keyword>
<feature type="binding site" evidence="18">
    <location>
        <position position="298"/>
    </location>
    <ligand>
        <name>ATP</name>
        <dbReference type="ChEBI" id="CHEBI:30616"/>
    </ligand>
</feature>
<dbReference type="PROSITE" id="PS51165">
    <property type="entry name" value="THUMP"/>
    <property type="match status" value="1"/>
</dbReference>
<comment type="catalytic activity">
    <reaction evidence="9 18">
        <text>[ThiI sulfur-carrier protein]-S-sulfanyl-L-cysteine + a uridine in tRNA + 2 reduced [2Fe-2S]-[ferredoxin] + ATP + H(+) = [ThiI sulfur-carrier protein]-L-cysteine + a 4-thiouridine in tRNA + 2 oxidized [2Fe-2S]-[ferredoxin] + AMP + diphosphate</text>
        <dbReference type="Rhea" id="RHEA:24176"/>
        <dbReference type="Rhea" id="RHEA-COMP:10000"/>
        <dbReference type="Rhea" id="RHEA-COMP:10001"/>
        <dbReference type="Rhea" id="RHEA-COMP:13337"/>
        <dbReference type="Rhea" id="RHEA-COMP:13338"/>
        <dbReference type="Rhea" id="RHEA-COMP:13339"/>
        <dbReference type="Rhea" id="RHEA-COMP:13340"/>
        <dbReference type="ChEBI" id="CHEBI:15378"/>
        <dbReference type="ChEBI" id="CHEBI:29950"/>
        <dbReference type="ChEBI" id="CHEBI:30616"/>
        <dbReference type="ChEBI" id="CHEBI:33019"/>
        <dbReference type="ChEBI" id="CHEBI:33737"/>
        <dbReference type="ChEBI" id="CHEBI:33738"/>
        <dbReference type="ChEBI" id="CHEBI:61963"/>
        <dbReference type="ChEBI" id="CHEBI:65315"/>
        <dbReference type="ChEBI" id="CHEBI:136798"/>
        <dbReference type="ChEBI" id="CHEBI:456215"/>
        <dbReference type="EC" id="2.8.1.4"/>
    </reaction>
</comment>
<dbReference type="HAMAP" id="MF_00021">
    <property type="entry name" value="ThiI"/>
    <property type="match status" value="1"/>
</dbReference>
<evidence type="ECO:0000256" key="5">
    <source>
        <dbReference type="ARBA" id="ARBA00022741"/>
    </source>
</evidence>
<dbReference type="Proteomes" id="UP000032809">
    <property type="component" value="Chromosome I"/>
</dbReference>
<dbReference type="GO" id="GO:0000049">
    <property type="term" value="F:tRNA binding"/>
    <property type="evidence" value="ECO:0007669"/>
    <property type="project" value="UniProtKB-UniRule"/>
</dbReference>
<dbReference type="Gene3D" id="3.30.2130.30">
    <property type="match status" value="1"/>
</dbReference>
<comment type="function">
    <text evidence="11 18">Catalyzes the ATP-dependent transfer of a sulfur to tRNA to produce 4-thiouridine in position 8 of tRNAs, which functions as a near-UV photosensor. Also catalyzes the transfer of sulfur to the sulfur carrier protein ThiS, forming ThiS-thiocarboxylate. This is a step in the synthesis of thiazole, in the thiamine biosynthesis pathway. The sulfur is donated as persulfide by IscS.</text>
</comment>
<comment type="catalytic activity">
    <reaction evidence="10 18">
        <text>[ThiS sulfur-carrier protein]-C-terminal Gly-Gly-AMP + S-sulfanyl-L-cysteinyl-[cysteine desulfurase] + AH2 = [ThiS sulfur-carrier protein]-C-terminal-Gly-aminoethanethioate + L-cysteinyl-[cysteine desulfurase] + A + AMP + 2 H(+)</text>
        <dbReference type="Rhea" id="RHEA:43340"/>
        <dbReference type="Rhea" id="RHEA-COMP:12157"/>
        <dbReference type="Rhea" id="RHEA-COMP:12158"/>
        <dbReference type="Rhea" id="RHEA-COMP:12910"/>
        <dbReference type="Rhea" id="RHEA-COMP:19908"/>
        <dbReference type="ChEBI" id="CHEBI:13193"/>
        <dbReference type="ChEBI" id="CHEBI:15378"/>
        <dbReference type="ChEBI" id="CHEBI:17499"/>
        <dbReference type="ChEBI" id="CHEBI:29950"/>
        <dbReference type="ChEBI" id="CHEBI:61963"/>
        <dbReference type="ChEBI" id="CHEBI:90618"/>
        <dbReference type="ChEBI" id="CHEBI:232372"/>
        <dbReference type="ChEBI" id="CHEBI:456215"/>
    </reaction>
</comment>
<dbReference type="Pfam" id="PF02926">
    <property type="entry name" value="THUMP"/>
    <property type="match status" value="1"/>
</dbReference>
<evidence type="ECO:0000256" key="11">
    <source>
        <dbReference type="ARBA" id="ARBA00058382"/>
    </source>
</evidence>
<dbReference type="GO" id="GO:0052837">
    <property type="term" value="P:thiazole biosynthetic process"/>
    <property type="evidence" value="ECO:0007669"/>
    <property type="project" value="TreeGrafter"/>
</dbReference>
<keyword evidence="7 18" id="KW-0694">RNA-binding</keyword>
<keyword evidence="6 18" id="KW-0067">ATP-binding</keyword>
<reference evidence="21" key="1">
    <citation type="submission" date="2014-11" db="EMBL/GenBank/DDBJ databases">
        <authorList>
            <person name="Wibberg D."/>
        </authorList>
    </citation>
    <scope>NUCLEOTIDE SEQUENCE [LARGE SCALE GENOMIC DNA]</scope>
    <source>
        <strain evidence="21">L3</strain>
    </source>
</reference>
<accession>A0A0C7NMF3</accession>
<organism evidence="20 21">
    <name type="scientific">Defluviitoga tunisiensis</name>
    <dbReference type="NCBI Taxonomy" id="1006576"/>
    <lineage>
        <taxon>Bacteria</taxon>
        <taxon>Thermotogati</taxon>
        <taxon>Thermotogota</taxon>
        <taxon>Thermotogae</taxon>
        <taxon>Petrotogales</taxon>
        <taxon>Petrotogaceae</taxon>
        <taxon>Defluviitoga</taxon>
    </lineage>
</organism>
<dbReference type="SUPFAM" id="SSF52402">
    <property type="entry name" value="Adenine nucleotide alpha hydrolases-like"/>
    <property type="match status" value="1"/>
</dbReference>
<keyword evidence="2 18" id="KW-0963">Cytoplasm</keyword>
<dbReference type="CDD" id="cd11716">
    <property type="entry name" value="THUMP_ThiI"/>
    <property type="match status" value="1"/>
</dbReference>
<keyword evidence="5 18" id="KW-0547">Nucleotide-binding</keyword>
<dbReference type="EC" id="2.8.1.4" evidence="13 18"/>
<name>A0A0C7NMF3_DEFTU</name>
<evidence type="ECO:0000256" key="3">
    <source>
        <dbReference type="ARBA" id="ARBA00022555"/>
    </source>
</evidence>
<comment type="pathway">
    <text evidence="18">Cofactor biosynthesis; thiamine diphosphate biosynthesis.</text>
</comment>
<dbReference type="InterPro" id="IPR004114">
    <property type="entry name" value="THUMP_dom"/>
</dbReference>
<proteinExistence type="inferred from homology"/>
<evidence type="ECO:0000259" key="19">
    <source>
        <dbReference type="PROSITE" id="PS51165"/>
    </source>
</evidence>
<evidence type="ECO:0000256" key="6">
    <source>
        <dbReference type="ARBA" id="ARBA00022840"/>
    </source>
</evidence>
<dbReference type="GO" id="GO:0009229">
    <property type="term" value="P:thiamine diphosphate biosynthetic process"/>
    <property type="evidence" value="ECO:0007669"/>
    <property type="project" value="UniProtKB-UniRule"/>
</dbReference>
<evidence type="ECO:0000313" key="20">
    <source>
        <dbReference type="EMBL" id="CEP79086.1"/>
    </source>
</evidence>
<feature type="binding site" evidence="18">
    <location>
        <position position="289"/>
    </location>
    <ligand>
        <name>ATP</name>
        <dbReference type="ChEBI" id="CHEBI:30616"/>
    </ligand>
</feature>
<dbReference type="Pfam" id="PF22025">
    <property type="entry name" value="ThiI_fer"/>
    <property type="match status" value="1"/>
</dbReference>
<evidence type="ECO:0000313" key="21">
    <source>
        <dbReference type="Proteomes" id="UP000032809"/>
    </source>
</evidence>
<dbReference type="GO" id="GO:0002937">
    <property type="term" value="P:tRNA 4-thiouridine biosynthesis"/>
    <property type="evidence" value="ECO:0007669"/>
    <property type="project" value="TreeGrafter"/>
</dbReference>
<dbReference type="Pfam" id="PF02568">
    <property type="entry name" value="ThiI"/>
    <property type="match status" value="1"/>
</dbReference>
<dbReference type="InterPro" id="IPR003720">
    <property type="entry name" value="tRNA_STrfase"/>
</dbReference>
<dbReference type="PANTHER" id="PTHR43209:SF1">
    <property type="entry name" value="TRNA SULFURTRANSFERASE"/>
    <property type="match status" value="1"/>
</dbReference>
<feature type="binding site" evidence="18">
    <location>
        <position position="267"/>
    </location>
    <ligand>
        <name>ATP</name>
        <dbReference type="ChEBI" id="CHEBI:30616"/>
    </ligand>
</feature>
<dbReference type="CDD" id="cd01712">
    <property type="entry name" value="PPase_ThiI"/>
    <property type="match status" value="1"/>
</dbReference>
<dbReference type="SMART" id="SM00981">
    <property type="entry name" value="THUMP"/>
    <property type="match status" value="1"/>
</dbReference>
<evidence type="ECO:0000256" key="1">
    <source>
        <dbReference type="ARBA" id="ARBA00004496"/>
    </source>
</evidence>
<evidence type="ECO:0000256" key="15">
    <source>
        <dbReference type="ARBA" id="ARBA00075337"/>
    </source>
</evidence>
<gene>
    <name evidence="18" type="primary">thiI</name>
    <name evidence="20" type="synonym">thiL</name>
    <name evidence="20" type="ORF">DTL3_1804</name>
</gene>
<keyword evidence="8 18" id="KW-0784">Thiamine biosynthesis</keyword>
<dbReference type="InterPro" id="IPR014729">
    <property type="entry name" value="Rossmann-like_a/b/a_fold"/>
</dbReference>
<feature type="binding site" evidence="18">
    <location>
        <begin position="184"/>
        <end position="185"/>
    </location>
    <ligand>
        <name>ATP</name>
        <dbReference type="ChEBI" id="CHEBI:30616"/>
    </ligand>
</feature>
<sequence length="409" mass="45967">MNNIVIVRVDEIGLKSGNKMLFMKQLKNNIESKFKDLFSCKILGNRIYLFPKKTFNNRDLDNLGKIFGISSYSVAKKIDKDFEKMEEEAYKLVIEALNNDFDSCKSFRVSVNRADKSFPMISPEIAARIGEYVLSNIPSLTVDLTQPDINIEIDIRPEGVYLFKERVRGPSGLPVGVSSTGTVLLSGGIDSPVAALLMLRRGMVINGVNFYSPPFTGPKSLDKIIKISSIISEYTPFPFHLYVVPLTKIQMLFKDLEENQFSVVLQRRSMMRIADKISNLTGTKVLITGESLGQVASQTVENILTISESTQKVIFRPLIGSTKNETIEISKKFGLYETSILPYEDSCSVFVPQNPATKAQLRKIKQIESYLPEVSVLEDEVINESKKYEIRDGKIEEIDVFKMVKGGIL</sequence>
<evidence type="ECO:0000256" key="2">
    <source>
        <dbReference type="ARBA" id="ARBA00022490"/>
    </source>
</evidence>
<dbReference type="PATRIC" id="fig|1006576.9.peg.1796"/>
<evidence type="ECO:0000256" key="9">
    <source>
        <dbReference type="ARBA" id="ARBA00050570"/>
    </source>
</evidence>
<evidence type="ECO:0000256" key="10">
    <source>
        <dbReference type="ARBA" id="ARBA00052330"/>
    </source>
</evidence>
<evidence type="ECO:0000256" key="12">
    <source>
        <dbReference type="ARBA" id="ARBA00061472"/>
    </source>
</evidence>
<dbReference type="InterPro" id="IPR054173">
    <property type="entry name" value="ThiI_fer"/>
</dbReference>
<evidence type="ECO:0000256" key="17">
    <source>
        <dbReference type="ARBA" id="ARBA00080570"/>
    </source>
</evidence>
<dbReference type="Gene3D" id="3.40.50.620">
    <property type="entry name" value="HUPs"/>
    <property type="match status" value="1"/>
</dbReference>
<comment type="similarity">
    <text evidence="12 18">Belongs to the ThiI family.</text>
</comment>
<feature type="domain" description="THUMP" evidence="19">
    <location>
        <begin position="57"/>
        <end position="166"/>
    </location>
</feature>
<evidence type="ECO:0000256" key="4">
    <source>
        <dbReference type="ARBA" id="ARBA00022679"/>
    </source>
</evidence>
<keyword evidence="3 18" id="KW-0820">tRNA-binding</keyword>
<dbReference type="RefSeq" id="WP_052670475.1">
    <property type="nucleotide sequence ID" value="NZ_LN824141.1"/>
</dbReference>